<reference evidence="5" key="2">
    <citation type="submission" date="2025-08" db="UniProtKB">
        <authorList>
            <consortium name="RefSeq"/>
        </authorList>
    </citation>
    <scope>IDENTIFICATION</scope>
    <source>
        <strain evidence="5">14028-0561.14</strain>
        <tissue evidence="5">Whole fly</tissue>
    </source>
</reference>
<dbReference type="PANTHER" id="PTHR12395:SF9">
    <property type="entry name" value="DECAPPING AND EXORIBONUCLEASE PROTEIN"/>
    <property type="match status" value="1"/>
</dbReference>
<dbReference type="OrthoDB" id="5853397at2759"/>
<dbReference type="Pfam" id="PF08652">
    <property type="entry name" value="RAI1"/>
    <property type="match status" value="1"/>
</dbReference>
<comment type="cofactor">
    <cofactor evidence="2">
        <name>a divalent metal cation</name>
        <dbReference type="ChEBI" id="CHEBI:60240"/>
    </cofactor>
</comment>
<keyword evidence="2" id="KW-0547">Nucleotide-binding</keyword>
<comment type="similarity">
    <text evidence="1 2">Belongs to the DXO/Dom3Z family.</text>
</comment>
<sequence>MFSNQRNVLNLNAHVIPPENTIQFPVLTTPESFGGYSLSPLGFLENHMRGMRYIVVPSAQNFPLNLRDSDHIKTAKLSERHLDNLLEFIVQSSPQSNFLRASNMRMHVNADIVCTSEVLELMMRAPYEHKAGWTLAVTRFRNTTYICRVASTQAEDAFEEHNLKRIMQEARLRKLHQYCLSENGLVMPDKILLCEEHNRFNGVFSIYMNGLRVLFDSPVLAEMNPNQFNGPGHMWSELQLRQDNMNRLEWAEHNRTEALKWWCKCFLLNIQNFFVAYQNENAYVHTIQKTSLNELWKACENEWRTSVCANFMVCLLGCITQIMAHIDCFGTVYLFDFDAKLGEVAYEVFEGLDNEHSFLGDWFRIHLDERLEDMPEPMNLY</sequence>
<dbReference type="OMA" id="RNTMYIC"/>
<keyword evidence="2" id="KW-0694">RNA-binding</keyword>
<protein>
    <recommendedName>
        <fullName evidence="2">Decapping nuclease</fullName>
        <ecNumber evidence="2">3.6.1.-</ecNumber>
    </recommendedName>
</protein>
<dbReference type="GO" id="GO:0004518">
    <property type="term" value="F:nuclease activity"/>
    <property type="evidence" value="ECO:0007669"/>
    <property type="project" value="UniProtKB-KW"/>
</dbReference>
<dbReference type="GO" id="GO:0046872">
    <property type="term" value="F:metal ion binding"/>
    <property type="evidence" value="ECO:0007669"/>
    <property type="project" value="UniProtKB-KW"/>
</dbReference>
<dbReference type="PANTHER" id="PTHR12395">
    <property type="entry name" value="DOM-3 RELATED"/>
    <property type="match status" value="1"/>
</dbReference>
<evidence type="ECO:0000256" key="2">
    <source>
        <dbReference type="RuleBase" id="RU367113"/>
    </source>
</evidence>
<keyword evidence="2" id="KW-0378">Hydrolase</keyword>
<dbReference type="InterPro" id="IPR039039">
    <property type="entry name" value="RAI1-like_fam"/>
</dbReference>
<dbReference type="GO" id="GO:0005634">
    <property type="term" value="C:nucleus"/>
    <property type="evidence" value="ECO:0007669"/>
    <property type="project" value="UniProtKB-SubCell"/>
</dbReference>
<evidence type="ECO:0000259" key="3">
    <source>
        <dbReference type="Pfam" id="PF08652"/>
    </source>
</evidence>
<gene>
    <name evidence="5" type="primary">cuff</name>
</gene>
<dbReference type="GO" id="GO:0000166">
    <property type="term" value="F:nucleotide binding"/>
    <property type="evidence" value="ECO:0007669"/>
    <property type="project" value="UniProtKB-KW"/>
</dbReference>
<evidence type="ECO:0000313" key="4">
    <source>
        <dbReference type="Proteomes" id="UP001652661"/>
    </source>
</evidence>
<reference evidence="4" key="1">
    <citation type="submission" date="2025-05" db="UniProtKB">
        <authorList>
            <consortium name="RefSeq"/>
        </authorList>
    </citation>
    <scope>NUCLEOTIDE SEQUENCE [LARGE SCALE GENOMIC DNA]</scope>
    <source>
        <strain evidence="4">14028-0561.14</strain>
    </source>
</reference>
<dbReference type="RefSeq" id="XP_017033521.1">
    <property type="nucleotide sequence ID" value="XM_017178032.3"/>
</dbReference>
<evidence type="ECO:0000256" key="1">
    <source>
        <dbReference type="ARBA" id="ARBA00006562"/>
    </source>
</evidence>
<comment type="subcellular location">
    <subcellularLocation>
        <location evidence="2">Nucleus</location>
    </subcellularLocation>
</comment>
<dbReference type="AlphaFoldDB" id="A0A6P4JDC4"/>
<dbReference type="GO" id="GO:0110155">
    <property type="term" value="P:NAD-cap decapping"/>
    <property type="evidence" value="ECO:0007669"/>
    <property type="project" value="TreeGrafter"/>
</dbReference>
<evidence type="ECO:0000313" key="5">
    <source>
        <dbReference type="RefSeq" id="XP_017033521.1"/>
    </source>
</evidence>
<dbReference type="InterPro" id="IPR013961">
    <property type="entry name" value="RAI1"/>
</dbReference>
<keyword evidence="2" id="KW-0539">Nucleus</keyword>
<comment type="function">
    <text evidence="2">Decapping enzyme for NAD-capped RNAs: specifically hydrolyzes the nicotinamide adenine dinucleotide (NAD) cap from a subset of RNAs by removing the entire NAD moiety from the 5'-end of an NAD-capped RNA.</text>
</comment>
<dbReference type="GO" id="GO:0003723">
    <property type="term" value="F:RNA binding"/>
    <property type="evidence" value="ECO:0007669"/>
    <property type="project" value="UniProtKB-KW"/>
</dbReference>
<dbReference type="Proteomes" id="UP001652661">
    <property type="component" value="Chromosome 2R"/>
</dbReference>
<name>A0A6P4JDC4_DROKI</name>
<organism evidence="4 5">
    <name type="scientific">Drosophila kikkawai</name>
    <name type="common">Fruit fly</name>
    <dbReference type="NCBI Taxonomy" id="30033"/>
    <lineage>
        <taxon>Eukaryota</taxon>
        <taxon>Metazoa</taxon>
        <taxon>Ecdysozoa</taxon>
        <taxon>Arthropoda</taxon>
        <taxon>Hexapoda</taxon>
        <taxon>Insecta</taxon>
        <taxon>Pterygota</taxon>
        <taxon>Neoptera</taxon>
        <taxon>Endopterygota</taxon>
        <taxon>Diptera</taxon>
        <taxon>Brachycera</taxon>
        <taxon>Muscomorpha</taxon>
        <taxon>Ephydroidea</taxon>
        <taxon>Drosophilidae</taxon>
        <taxon>Drosophila</taxon>
        <taxon>Sophophora</taxon>
    </lineage>
</organism>
<feature type="domain" description="RAI1-like" evidence="3">
    <location>
        <begin position="29"/>
        <end position="364"/>
    </location>
</feature>
<keyword evidence="4" id="KW-1185">Reference proteome</keyword>
<dbReference type="GO" id="GO:0016787">
    <property type="term" value="F:hydrolase activity"/>
    <property type="evidence" value="ECO:0007669"/>
    <property type="project" value="UniProtKB-KW"/>
</dbReference>
<keyword evidence="2" id="KW-0479">Metal-binding</keyword>
<dbReference type="GO" id="GO:0005829">
    <property type="term" value="C:cytosol"/>
    <property type="evidence" value="ECO:0007669"/>
    <property type="project" value="TreeGrafter"/>
</dbReference>
<proteinExistence type="inferred from homology"/>
<keyword evidence="2" id="KW-0540">Nuclease</keyword>
<dbReference type="GO" id="GO:0000956">
    <property type="term" value="P:nuclear-transcribed mRNA catabolic process"/>
    <property type="evidence" value="ECO:0007669"/>
    <property type="project" value="TreeGrafter"/>
</dbReference>
<dbReference type="EC" id="3.6.1.-" evidence="2"/>
<accession>A0A6P4JDC4</accession>